<organism evidence="3 4">
    <name type="scientific">Tanacetum coccineum</name>
    <dbReference type="NCBI Taxonomy" id="301880"/>
    <lineage>
        <taxon>Eukaryota</taxon>
        <taxon>Viridiplantae</taxon>
        <taxon>Streptophyta</taxon>
        <taxon>Embryophyta</taxon>
        <taxon>Tracheophyta</taxon>
        <taxon>Spermatophyta</taxon>
        <taxon>Magnoliopsida</taxon>
        <taxon>eudicotyledons</taxon>
        <taxon>Gunneridae</taxon>
        <taxon>Pentapetalae</taxon>
        <taxon>asterids</taxon>
        <taxon>campanulids</taxon>
        <taxon>Asterales</taxon>
        <taxon>Asteraceae</taxon>
        <taxon>Asteroideae</taxon>
        <taxon>Anthemideae</taxon>
        <taxon>Anthemidinae</taxon>
        <taxon>Tanacetum</taxon>
    </lineage>
</organism>
<evidence type="ECO:0000256" key="2">
    <source>
        <dbReference type="SAM" id="MobiDB-lite"/>
    </source>
</evidence>
<evidence type="ECO:0000313" key="4">
    <source>
        <dbReference type="Proteomes" id="UP001151760"/>
    </source>
</evidence>
<feature type="compositionally biased region" description="Polar residues" evidence="2">
    <location>
        <begin position="11"/>
        <end position="21"/>
    </location>
</feature>
<evidence type="ECO:0000313" key="3">
    <source>
        <dbReference type="EMBL" id="GJS97306.1"/>
    </source>
</evidence>
<keyword evidence="1" id="KW-0175">Coiled coil</keyword>
<feature type="region of interest" description="Disordered" evidence="2">
    <location>
        <begin position="1"/>
        <end position="21"/>
    </location>
</feature>
<reference evidence="3" key="2">
    <citation type="submission" date="2022-01" db="EMBL/GenBank/DDBJ databases">
        <authorList>
            <person name="Yamashiro T."/>
            <person name="Shiraishi A."/>
            <person name="Satake H."/>
            <person name="Nakayama K."/>
        </authorList>
    </citation>
    <scope>NUCLEOTIDE SEQUENCE</scope>
</reference>
<reference evidence="3" key="1">
    <citation type="journal article" date="2022" name="Int. J. Mol. Sci.">
        <title>Draft Genome of Tanacetum Coccineum: Genomic Comparison of Closely Related Tanacetum-Family Plants.</title>
        <authorList>
            <person name="Yamashiro T."/>
            <person name="Shiraishi A."/>
            <person name="Nakayama K."/>
            <person name="Satake H."/>
        </authorList>
    </citation>
    <scope>NUCLEOTIDE SEQUENCE</scope>
</reference>
<dbReference type="Proteomes" id="UP001151760">
    <property type="component" value="Unassembled WGS sequence"/>
</dbReference>
<protein>
    <submittedName>
        <fullName evidence="3">Uncharacterized protein</fullName>
    </submittedName>
</protein>
<evidence type="ECO:0000256" key="1">
    <source>
        <dbReference type="SAM" id="Coils"/>
    </source>
</evidence>
<dbReference type="EMBL" id="BQNB010011952">
    <property type="protein sequence ID" value="GJS97306.1"/>
    <property type="molecule type" value="Genomic_DNA"/>
</dbReference>
<accession>A0ABQ5A6Q1</accession>
<comment type="caution">
    <text evidence="3">The sequence shown here is derived from an EMBL/GenBank/DDBJ whole genome shotgun (WGS) entry which is preliminary data.</text>
</comment>
<gene>
    <name evidence="3" type="ORF">Tco_0804274</name>
</gene>
<proteinExistence type="predicted"/>
<feature type="coiled-coil region" evidence="1">
    <location>
        <begin position="187"/>
        <end position="249"/>
    </location>
</feature>
<name>A0ABQ5A6Q1_9ASTR</name>
<keyword evidence="4" id="KW-1185">Reference proteome</keyword>
<sequence length="265" mass="29928">MVGQPPLKATSMESPSSCSDVNRSIGPVCDLFKIEEKNEDGIRCNLSLVNVQFLFNYKPEWQGSVTLVKQRYELKGTSSTANPLALLLNNNQFTILQTILLKTLNIPPPDRNSLPETEEKQLYLRSLKKDWDSVFTMQNMCDVQGMSETKTGTGFSLSQGKDVIVGQVDQDEIDDVIKNVICLLSLIQKLNVEIDDSKNRNKFLESSNKELVDKLKGEIKDFKTKNKSLESSNNHFKEANNELSKTNQLMFNDIKKFQAGNLNKV</sequence>